<dbReference type="OrthoDB" id="9769590at2"/>
<dbReference type="PANTHER" id="PTHR38442:SF1">
    <property type="entry name" value="INNER MEMBRANE PROTEIN"/>
    <property type="match status" value="1"/>
</dbReference>
<dbReference type="EMBL" id="RSFW01000021">
    <property type="protein sequence ID" value="RSD24992.1"/>
    <property type="molecule type" value="Genomic_DNA"/>
</dbReference>
<dbReference type="RefSeq" id="WP_125481525.1">
    <property type="nucleotide sequence ID" value="NZ_RSFW01000021.1"/>
</dbReference>
<keyword evidence="1" id="KW-0472">Membrane</keyword>
<feature type="transmembrane region" description="Helical" evidence="1">
    <location>
        <begin position="12"/>
        <end position="31"/>
    </location>
</feature>
<name>A0A427TKZ3_9BACI</name>
<gene>
    <name evidence="2" type="ORF">EJA10_18560</name>
</gene>
<accession>A0A427TKZ3</accession>
<dbReference type="STRING" id="285983.UB32_00190"/>
<evidence type="ECO:0000256" key="1">
    <source>
        <dbReference type="SAM" id="Phobius"/>
    </source>
</evidence>
<keyword evidence="1" id="KW-1133">Transmembrane helix</keyword>
<dbReference type="AlphaFoldDB" id="A0A427TKZ3"/>
<sequence>MTKRDKRSRHLAAISLAIMGTGFLAMIPFQSSLAGKLLMGGFEAGLVGGLADWFAVTALFRHPMGIPIPHTALLPKNRDRVTRALINMLENDWLTKESIMDKFKQIHILDKIFETVEKELHSESVKRNIQAFSLDLVKKVDVERFAPTIEQEIKGFLLAADSSVFLQKASSHVLAKEYESAAFNYVLEETEKWASKDEAKMVLGKLGKQAIDTTQADGLLKFAIQSFSNMITEEKVGNILQSFILKRMKNLKQEDNRYRHMILDKVRKELGTINEREALMLEIQTWKNKMVEELDLSGPIKDVLAKSKNRVIAFIEKESFVDDTVIPVVKRFIDEIKEDEGKVEGIEKWLHAKIAGLIERNHSKIGKLVRENLDKLDTETLIDMMENNIGKDLQWIRVNGAVCGFLIGIGLTIFKLIVI</sequence>
<dbReference type="PANTHER" id="PTHR38442">
    <property type="entry name" value="INNER MEMBRANE PROTEIN-RELATED"/>
    <property type="match status" value="1"/>
</dbReference>
<comment type="caution">
    <text evidence="2">The sequence shown here is derived from an EMBL/GenBank/DDBJ whole genome shotgun (WGS) entry which is preliminary data.</text>
</comment>
<feature type="transmembrane region" description="Helical" evidence="1">
    <location>
        <begin position="395"/>
        <end position="418"/>
    </location>
</feature>
<evidence type="ECO:0000313" key="3">
    <source>
        <dbReference type="Proteomes" id="UP000279911"/>
    </source>
</evidence>
<dbReference type="GO" id="GO:0005886">
    <property type="term" value="C:plasma membrane"/>
    <property type="evidence" value="ECO:0007669"/>
    <property type="project" value="TreeGrafter"/>
</dbReference>
<dbReference type="InterPro" id="IPR007383">
    <property type="entry name" value="DUF445"/>
</dbReference>
<keyword evidence="1" id="KW-0812">Transmembrane</keyword>
<dbReference type="Pfam" id="PF04286">
    <property type="entry name" value="DUF445"/>
    <property type="match status" value="1"/>
</dbReference>
<evidence type="ECO:0000313" key="2">
    <source>
        <dbReference type="EMBL" id="RSD24992.1"/>
    </source>
</evidence>
<dbReference type="Proteomes" id="UP000279911">
    <property type="component" value="Unassembled WGS sequence"/>
</dbReference>
<proteinExistence type="predicted"/>
<protein>
    <submittedName>
        <fullName evidence="2">DUF445 domain-containing protein</fullName>
    </submittedName>
</protein>
<reference evidence="3" key="1">
    <citation type="submission" date="2018-12" db="EMBL/GenBank/DDBJ databases">
        <title>Bacillus chawlae sp. nov., Bacillus glennii sp. nov., and Bacillus saganii sp. nov. Isolated from the Vehicle Assembly Building at Kennedy Space Center where the Viking Spacecraft were Assembled.</title>
        <authorList>
            <person name="Seuylemezian A."/>
            <person name="Vaishampayan P."/>
        </authorList>
    </citation>
    <scope>NUCLEOTIDE SEQUENCE [LARGE SCALE GENOMIC DNA]</scope>
    <source>
        <strain evidence="3">DSM 13966</strain>
    </source>
</reference>
<organism evidence="2 3">
    <name type="scientific">Mesobacillus subterraneus</name>
    <dbReference type="NCBI Taxonomy" id="285983"/>
    <lineage>
        <taxon>Bacteria</taxon>
        <taxon>Bacillati</taxon>
        <taxon>Bacillota</taxon>
        <taxon>Bacilli</taxon>
        <taxon>Bacillales</taxon>
        <taxon>Bacillaceae</taxon>
        <taxon>Mesobacillus</taxon>
    </lineage>
</organism>